<dbReference type="AlphaFoldDB" id="A0AAE3ZT14"/>
<protein>
    <submittedName>
        <fullName evidence="2">Uncharacterized protein</fullName>
    </submittedName>
</protein>
<feature type="region of interest" description="Disordered" evidence="1">
    <location>
        <begin position="27"/>
        <end position="54"/>
    </location>
</feature>
<dbReference type="EMBL" id="JAVDYC010000001">
    <property type="protein sequence ID" value="MDR7325141.1"/>
    <property type="molecule type" value="Genomic_DNA"/>
</dbReference>
<accession>A0AAE3ZT14</accession>
<reference evidence="2 3" key="1">
    <citation type="submission" date="2023-07" db="EMBL/GenBank/DDBJ databases">
        <title>Sequencing the genomes of 1000 actinobacteria strains.</title>
        <authorList>
            <person name="Klenk H.-P."/>
        </authorList>
    </citation>
    <scope>NUCLEOTIDE SEQUENCE [LARGE SCALE GENOMIC DNA]</scope>
    <source>
        <strain evidence="2 3">DSM 44711</strain>
    </source>
</reference>
<dbReference type="RefSeq" id="WP_310419610.1">
    <property type="nucleotide sequence ID" value="NZ_JAVDYC010000001.1"/>
</dbReference>
<evidence type="ECO:0000313" key="3">
    <source>
        <dbReference type="Proteomes" id="UP001183629"/>
    </source>
</evidence>
<organism evidence="2 3">
    <name type="scientific">Catenuloplanes niger</name>
    <dbReference type="NCBI Taxonomy" id="587534"/>
    <lineage>
        <taxon>Bacteria</taxon>
        <taxon>Bacillati</taxon>
        <taxon>Actinomycetota</taxon>
        <taxon>Actinomycetes</taxon>
        <taxon>Micromonosporales</taxon>
        <taxon>Micromonosporaceae</taxon>
        <taxon>Catenuloplanes</taxon>
    </lineage>
</organism>
<keyword evidence="3" id="KW-1185">Reference proteome</keyword>
<name>A0AAE3ZT14_9ACTN</name>
<evidence type="ECO:0000313" key="2">
    <source>
        <dbReference type="EMBL" id="MDR7325141.1"/>
    </source>
</evidence>
<proteinExistence type="predicted"/>
<dbReference type="Proteomes" id="UP001183629">
    <property type="component" value="Unassembled WGS sequence"/>
</dbReference>
<sequence length="113" mass="12171">MHSTLAALWMKARQAELLAEAHHTHLATTAARRPRTGSDHAGLHGDTPGHIGGRALRHTADRALRHTAGRALRHTAGRALRHTAGRALRRSTGRALIRFGTLVAGDTPRPARP</sequence>
<evidence type="ECO:0000256" key="1">
    <source>
        <dbReference type="SAM" id="MobiDB-lite"/>
    </source>
</evidence>
<comment type="caution">
    <text evidence="2">The sequence shown here is derived from an EMBL/GenBank/DDBJ whole genome shotgun (WGS) entry which is preliminary data.</text>
</comment>
<gene>
    <name evidence="2" type="ORF">J2S44_005391</name>
</gene>